<reference evidence="2" key="1">
    <citation type="submission" date="2016-10" db="EMBL/GenBank/DDBJ databases">
        <authorList>
            <person name="Varghese N."/>
            <person name="Submissions S."/>
        </authorList>
    </citation>
    <scope>NUCLEOTIDE SEQUENCE [LARGE SCALE GENOMIC DNA]</scope>
    <source>
        <strain evidence="2">DSM 21424</strain>
    </source>
</reference>
<dbReference type="SUPFAM" id="SSF159270">
    <property type="entry name" value="YmcC-like"/>
    <property type="match status" value="1"/>
</dbReference>
<evidence type="ECO:0000313" key="2">
    <source>
        <dbReference type="Proteomes" id="UP000198922"/>
    </source>
</evidence>
<protein>
    <submittedName>
        <fullName evidence="1">Group 4 capsule polysaccharide lipoprotein gfcB, YjbF</fullName>
    </submittedName>
</protein>
<evidence type="ECO:0000313" key="1">
    <source>
        <dbReference type="EMBL" id="SDE69521.1"/>
    </source>
</evidence>
<name>A0A1G7F0U3_9RHOB</name>
<dbReference type="STRING" id="521013.SAMN04488567_2377"/>
<gene>
    <name evidence="1" type="ORF">SAMN04488567_2377</name>
</gene>
<dbReference type="Gene3D" id="2.40.360.10">
    <property type="entry name" value="YmcC-like"/>
    <property type="match status" value="1"/>
</dbReference>
<organism evidence="1 2">
    <name type="scientific">Limimaricola pyoseonensis</name>
    <dbReference type="NCBI Taxonomy" id="521013"/>
    <lineage>
        <taxon>Bacteria</taxon>
        <taxon>Pseudomonadati</taxon>
        <taxon>Pseudomonadota</taxon>
        <taxon>Alphaproteobacteria</taxon>
        <taxon>Rhodobacterales</taxon>
        <taxon>Paracoccaceae</taxon>
        <taxon>Limimaricola</taxon>
    </lineage>
</organism>
<dbReference type="Proteomes" id="UP000198922">
    <property type="component" value="Unassembled WGS sequence"/>
</dbReference>
<keyword evidence="1" id="KW-0449">Lipoprotein</keyword>
<proteinExistence type="predicted"/>
<dbReference type="InterPro" id="IPR023373">
    <property type="entry name" value="YmcC_sf"/>
</dbReference>
<dbReference type="EMBL" id="FNAT01000003">
    <property type="protein sequence ID" value="SDE69521.1"/>
    <property type="molecule type" value="Genomic_DNA"/>
</dbReference>
<dbReference type="RefSeq" id="WP_165612578.1">
    <property type="nucleotide sequence ID" value="NZ_FNAT01000003.1"/>
</dbReference>
<dbReference type="AlphaFoldDB" id="A0A1G7F0U3"/>
<accession>A0A1G7F0U3</accession>
<sequence>MKTKLGTALLAATLVAGCTGSGGGGLAQATAGQLASLLRGEGPRSASGAVAAEGVSAEAIAAEPAAYLGLEARRLGLAEVARKVTDNGARETFATSGGITAAFDDGMLVATRGMIFDLLAADASQTRRALRQGGGTARRVHESLDGLDRVARSEFACEITPEGTETIDLGLRKVATRSFVERCEGSGLAFENAYWIDNAGEIVRSRQFVGQTVAYLRASRL</sequence>
<dbReference type="Pfam" id="PF11102">
    <property type="entry name" value="YjbF"/>
    <property type="match status" value="1"/>
</dbReference>
<dbReference type="InterPro" id="IPR021308">
    <property type="entry name" value="GfcB"/>
</dbReference>
<dbReference type="PROSITE" id="PS51257">
    <property type="entry name" value="PROKAR_LIPOPROTEIN"/>
    <property type="match status" value="1"/>
</dbReference>
<keyword evidence="2" id="KW-1185">Reference proteome</keyword>